<dbReference type="Proteomes" id="UP000069632">
    <property type="component" value="Unassembled WGS sequence"/>
</dbReference>
<dbReference type="PANTHER" id="PTHR30189">
    <property type="entry name" value="LPS-ASSEMBLY PROTEIN"/>
    <property type="match status" value="1"/>
</dbReference>
<keyword evidence="3" id="KW-1185">Reference proteome</keyword>
<dbReference type="HAMAP" id="MF_01411">
    <property type="entry name" value="LPS_assembly_LptD"/>
    <property type="match status" value="1"/>
</dbReference>
<dbReference type="GO" id="GO:0015920">
    <property type="term" value="P:lipopolysaccharide transport"/>
    <property type="evidence" value="ECO:0007669"/>
    <property type="project" value="InterPro"/>
</dbReference>
<name>A0A128EG99_9BACT</name>
<keyword evidence="1" id="KW-0732">Signal</keyword>
<dbReference type="GO" id="GO:0009279">
    <property type="term" value="C:cell outer membrane"/>
    <property type="evidence" value="ECO:0007669"/>
    <property type="project" value="InterPro"/>
</dbReference>
<evidence type="ECO:0000256" key="1">
    <source>
        <dbReference type="SAM" id="SignalP"/>
    </source>
</evidence>
<dbReference type="RefSeq" id="WP_422851324.1">
    <property type="nucleotide sequence ID" value="NZ_FIZO01000011.1"/>
</dbReference>
<dbReference type="PANTHER" id="PTHR30189:SF1">
    <property type="entry name" value="LPS-ASSEMBLY PROTEIN LPTD"/>
    <property type="match status" value="1"/>
</dbReference>
<dbReference type="EMBL" id="FIZP01000005">
    <property type="protein sequence ID" value="CZE47939.1"/>
    <property type="molecule type" value="Genomic_DNA"/>
</dbReference>
<feature type="signal peptide" evidence="1">
    <location>
        <begin position="1"/>
        <end position="19"/>
    </location>
</feature>
<dbReference type="GO" id="GO:0043165">
    <property type="term" value="P:Gram-negative-bacterium-type cell outer membrane assembly"/>
    <property type="evidence" value="ECO:0007669"/>
    <property type="project" value="InterPro"/>
</dbReference>
<reference evidence="2 3" key="1">
    <citation type="submission" date="2016-02" db="EMBL/GenBank/DDBJ databases">
        <authorList>
            <consortium name="Pathogen Informatics"/>
        </authorList>
    </citation>
    <scope>NUCLEOTIDE SEQUENCE [LARGE SCALE GENOMIC DNA]</scope>
    <source>
        <strain evidence="2 3">RC20</strain>
    </source>
</reference>
<organism evidence="2 3">
    <name type="scientific">Campylobacter geochelonis</name>
    <dbReference type="NCBI Taxonomy" id="1780362"/>
    <lineage>
        <taxon>Bacteria</taxon>
        <taxon>Pseudomonadati</taxon>
        <taxon>Campylobacterota</taxon>
        <taxon>Epsilonproteobacteria</taxon>
        <taxon>Campylobacterales</taxon>
        <taxon>Campylobacteraceae</taxon>
        <taxon>Campylobacter</taxon>
    </lineage>
</organism>
<sequence>MLKKIMISLFCAAALHASTQDVELLADNVSKNGDVVNAEGNVIMYSKEYLITANKAVYDQKNEIVEFFGNVNSLRGLNETSRTNYLRLNLKSKEDFATENFIMDKEAEIWMQNNESCSDDGYYRTKGSVVSSCNIQDPDWRIKYSSGKLNKETKFLHLYNPVFYAGDVPVFYLPYFGFPTDKTRRSGLLIPEIGYMKNEGVYYKQPIYLAPYESWDLQFDPQVRSRRGFGIYTTFRFADSPYSYGEIRGGIFDNFKRAQEKLEYKNEKHHGIEFEYDRSKLAKYLIDGDFKEQLWIDFKKVNDVEYFDLKEKGGLSDDDDSLVASRLNYYLTTDEHYFGLYSRYYIDTDKLNKKNTFRNDDTIQELPTLQYHKFSNSLFLDNLIYSVDTKYHNYTRSVGTEASQYELNIPLSFSLPLFNDYLNLKFSENLYATHIDYRDNFLYRNGGLSSDDSANYVNHYHRISLSTDLAKAYDSFYHTVNFELDYIVPGYQSGDINSRLFKEYQYDYDKERGRVNQNRLNDIASNLYYEDNFLGELGKDYTQRNFGAKFTEYIYDENGRKFIRHSVRQRYDFEDEELGDLTHRLDLYFKNGFSIGNRFEYSHENHEFEKIQTYARYADTKFSASINHTYENVKRATDRYDKDNYTILNASVNLPNFYKVFGSWEYDWEREYNKMWRLGVTHNRRCWNYTFVYQEDIEPRTSSSLSYEKAKKEQGFYFFVNFYPFGGVSYDFSKDKEYKAANQ</sequence>
<evidence type="ECO:0000313" key="3">
    <source>
        <dbReference type="Proteomes" id="UP000069632"/>
    </source>
</evidence>
<dbReference type="AlphaFoldDB" id="A0A128EG99"/>
<dbReference type="GO" id="GO:1990351">
    <property type="term" value="C:transporter complex"/>
    <property type="evidence" value="ECO:0007669"/>
    <property type="project" value="TreeGrafter"/>
</dbReference>
<feature type="chain" id="PRO_5039920901" evidence="1">
    <location>
        <begin position="20"/>
        <end position="743"/>
    </location>
</feature>
<proteinExistence type="inferred from homology"/>
<evidence type="ECO:0000313" key="2">
    <source>
        <dbReference type="EMBL" id="CZE47939.1"/>
    </source>
</evidence>
<protein>
    <submittedName>
        <fullName evidence="2">Putative periplasmic protein</fullName>
    </submittedName>
</protein>
<gene>
    <name evidence="2" type="primary">lptD</name>
    <name evidence="2" type="ORF">ERS672216_01138</name>
</gene>
<accession>A0A128EG99</accession>
<dbReference type="InterPro" id="IPR050218">
    <property type="entry name" value="LptD"/>
</dbReference>
<dbReference type="InterPro" id="IPR020889">
    <property type="entry name" value="LipoPS_assembly_LptD"/>
</dbReference>